<evidence type="ECO:0000256" key="2">
    <source>
        <dbReference type="ARBA" id="ARBA00005182"/>
    </source>
</evidence>
<evidence type="ECO:0000259" key="8">
    <source>
        <dbReference type="Pfam" id="PF16822"/>
    </source>
</evidence>
<gene>
    <name evidence="9" type="ORF">C8D99_11274</name>
</gene>
<evidence type="ECO:0000256" key="7">
    <source>
        <dbReference type="SAM" id="Phobius"/>
    </source>
</evidence>
<name>A0A4R8M6Y9_9BACT</name>
<proteinExistence type="predicted"/>
<organism evidence="9 10">
    <name type="scientific">Aminivibrio pyruvatiphilus</name>
    <dbReference type="NCBI Taxonomy" id="1005740"/>
    <lineage>
        <taxon>Bacteria</taxon>
        <taxon>Thermotogati</taxon>
        <taxon>Synergistota</taxon>
        <taxon>Synergistia</taxon>
        <taxon>Synergistales</taxon>
        <taxon>Aminobacteriaceae</taxon>
        <taxon>Aminivibrio</taxon>
    </lineage>
</organism>
<comment type="pathway">
    <text evidence="2">Glycan biosynthesis; alginate biosynthesis.</text>
</comment>
<keyword evidence="6" id="KW-0016">Alginate biosynthesis</keyword>
<sequence>MELRVNTMRVKNNRNFINSLFIACFFLILLVPILLINRGKNQVSEIDNRKLVEFPALKIGTGFRKGFESYLSDRIGFRVEMLDVYQRINADIFKKLVHPSYMFGEDGYVFFKGGYISDYQHLNINEAYIEKCASYIDSIYRYLEKRKIKFLYFFIPDKKTVYKEYFPKTIHVKGSQSQAQILLEKLERKGVPFVFPLEQFLEAKKNLQIYNKQYDAGHWNDHGALIGHSLILQRLREYFPEIDPVEKRNFTISTTTKTSLPVSHFRISEDVPVYKIKKSEMRQIADFENFIKKRRVLVYRNLQKPDKPKIMIFHDSYFLKLNEYYGSNFSEIIAIHSFDNLKNIEEFVNFFEPDVVLLENVERVISPQSMLFSLKNMQHTVLSDFSLLNLPVSEKTPKVRFVGKHNEIVVSRNESVCAIAGNALDPDGKAGKALFAKVGTSIFPMQYSNDVEKERGNFAISLRREILDNAEEISFSLISSDGKTKFKAVAFPIVKK</sequence>
<evidence type="ECO:0000313" key="10">
    <source>
        <dbReference type="Proteomes" id="UP000295066"/>
    </source>
</evidence>
<keyword evidence="7" id="KW-0472">Membrane</keyword>
<evidence type="ECO:0000256" key="6">
    <source>
        <dbReference type="ARBA" id="ARBA00022841"/>
    </source>
</evidence>
<dbReference type="GO" id="GO:0042597">
    <property type="term" value="C:periplasmic space"/>
    <property type="evidence" value="ECO:0007669"/>
    <property type="project" value="UniProtKB-SubCell"/>
</dbReference>
<dbReference type="AlphaFoldDB" id="A0A4R8M6Y9"/>
<dbReference type="UniPathway" id="UPA00286"/>
<keyword evidence="10" id="KW-1185">Reference proteome</keyword>
<evidence type="ECO:0000256" key="1">
    <source>
        <dbReference type="ARBA" id="ARBA00004418"/>
    </source>
</evidence>
<protein>
    <submittedName>
        <fullName evidence="9">Acetyltransferase AlgX (SGNH hydrolase-like protein)</fullName>
    </submittedName>
</protein>
<evidence type="ECO:0000313" key="9">
    <source>
        <dbReference type="EMBL" id="TDY59565.1"/>
    </source>
</evidence>
<keyword evidence="4" id="KW-0732">Signal</keyword>
<dbReference type="Pfam" id="PF16822">
    <property type="entry name" value="ALGX"/>
    <property type="match status" value="1"/>
</dbReference>
<comment type="caution">
    <text evidence="9">The sequence shown here is derived from an EMBL/GenBank/DDBJ whole genome shotgun (WGS) entry which is preliminary data.</text>
</comment>
<dbReference type="GO" id="GO:0016740">
    <property type="term" value="F:transferase activity"/>
    <property type="evidence" value="ECO:0007669"/>
    <property type="project" value="UniProtKB-KW"/>
</dbReference>
<dbReference type="InterPro" id="IPR031811">
    <property type="entry name" value="ALGX/ALGJ_SGNH-like"/>
</dbReference>
<keyword evidence="9" id="KW-0378">Hydrolase</keyword>
<evidence type="ECO:0000256" key="5">
    <source>
        <dbReference type="ARBA" id="ARBA00022764"/>
    </source>
</evidence>
<reference evidence="9 10" key="1">
    <citation type="submission" date="2019-03" db="EMBL/GenBank/DDBJ databases">
        <title>Genomic Encyclopedia of Type Strains, Phase IV (KMG-IV): sequencing the most valuable type-strain genomes for metagenomic binning, comparative biology and taxonomic classification.</title>
        <authorList>
            <person name="Goeker M."/>
        </authorList>
    </citation>
    <scope>NUCLEOTIDE SEQUENCE [LARGE SCALE GENOMIC DNA]</scope>
    <source>
        <strain evidence="9 10">DSM 25964</strain>
    </source>
</reference>
<dbReference type="GO" id="GO:0016787">
    <property type="term" value="F:hydrolase activity"/>
    <property type="evidence" value="ECO:0007669"/>
    <property type="project" value="UniProtKB-KW"/>
</dbReference>
<keyword evidence="5" id="KW-0574">Periplasm</keyword>
<accession>A0A4R8M6Y9</accession>
<dbReference type="OrthoDB" id="175771at2"/>
<dbReference type="EMBL" id="SORI01000012">
    <property type="protein sequence ID" value="TDY59565.1"/>
    <property type="molecule type" value="Genomic_DNA"/>
</dbReference>
<feature type="domain" description="AlgX/AlgJ SGNH hydrolase-like" evidence="8">
    <location>
        <begin position="103"/>
        <end position="257"/>
    </location>
</feature>
<feature type="transmembrane region" description="Helical" evidence="7">
    <location>
        <begin position="16"/>
        <end position="36"/>
    </location>
</feature>
<evidence type="ECO:0000256" key="4">
    <source>
        <dbReference type="ARBA" id="ARBA00022729"/>
    </source>
</evidence>
<dbReference type="Proteomes" id="UP000295066">
    <property type="component" value="Unassembled WGS sequence"/>
</dbReference>
<comment type="subcellular location">
    <subcellularLocation>
        <location evidence="1">Periplasm</location>
    </subcellularLocation>
</comment>
<evidence type="ECO:0000256" key="3">
    <source>
        <dbReference type="ARBA" id="ARBA00022679"/>
    </source>
</evidence>
<dbReference type="GO" id="GO:0042121">
    <property type="term" value="P:alginic acid biosynthetic process"/>
    <property type="evidence" value="ECO:0007669"/>
    <property type="project" value="UniProtKB-UniPathway"/>
</dbReference>
<keyword evidence="7" id="KW-1133">Transmembrane helix</keyword>
<keyword evidence="7" id="KW-0812">Transmembrane</keyword>
<keyword evidence="3 9" id="KW-0808">Transferase</keyword>